<name>A0AA39NVK9_9AGAR</name>
<evidence type="ECO:0000313" key="2">
    <source>
        <dbReference type="Proteomes" id="UP001175227"/>
    </source>
</evidence>
<comment type="caution">
    <text evidence="1">The sequence shown here is derived from an EMBL/GenBank/DDBJ whole genome shotgun (WGS) entry which is preliminary data.</text>
</comment>
<protein>
    <submittedName>
        <fullName evidence="1">Uncharacterized protein</fullName>
    </submittedName>
</protein>
<gene>
    <name evidence="1" type="ORF">IW261DRAFT_729050</name>
</gene>
<organism evidence="1 2">
    <name type="scientific">Armillaria novae-zelandiae</name>
    <dbReference type="NCBI Taxonomy" id="153914"/>
    <lineage>
        <taxon>Eukaryota</taxon>
        <taxon>Fungi</taxon>
        <taxon>Dikarya</taxon>
        <taxon>Basidiomycota</taxon>
        <taxon>Agaricomycotina</taxon>
        <taxon>Agaricomycetes</taxon>
        <taxon>Agaricomycetidae</taxon>
        <taxon>Agaricales</taxon>
        <taxon>Marasmiineae</taxon>
        <taxon>Physalacriaceae</taxon>
        <taxon>Armillaria</taxon>
    </lineage>
</organism>
<dbReference type="AlphaFoldDB" id="A0AA39NVK9"/>
<dbReference type="EMBL" id="JAUEPR010000038">
    <property type="protein sequence ID" value="KAK0472711.1"/>
    <property type="molecule type" value="Genomic_DNA"/>
</dbReference>
<reference evidence="1" key="1">
    <citation type="submission" date="2023-06" db="EMBL/GenBank/DDBJ databases">
        <authorList>
            <consortium name="Lawrence Berkeley National Laboratory"/>
            <person name="Ahrendt S."/>
            <person name="Sahu N."/>
            <person name="Indic B."/>
            <person name="Wong-Bajracharya J."/>
            <person name="Merenyi Z."/>
            <person name="Ke H.-M."/>
            <person name="Monk M."/>
            <person name="Kocsube S."/>
            <person name="Drula E."/>
            <person name="Lipzen A."/>
            <person name="Balint B."/>
            <person name="Henrissat B."/>
            <person name="Andreopoulos B."/>
            <person name="Martin F.M."/>
            <person name="Harder C.B."/>
            <person name="Rigling D."/>
            <person name="Ford K.L."/>
            <person name="Foster G.D."/>
            <person name="Pangilinan J."/>
            <person name="Papanicolaou A."/>
            <person name="Barry K."/>
            <person name="LaButti K."/>
            <person name="Viragh M."/>
            <person name="Koriabine M."/>
            <person name="Yan M."/>
            <person name="Riley R."/>
            <person name="Champramary S."/>
            <person name="Plett K.L."/>
            <person name="Tsai I.J."/>
            <person name="Slot J."/>
            <person name="Sipos G."/>
            <person name="Plett J."/>
            <person name="Nagy L.G."/>
            <person name="Grigoriev I.V."/>
        </authorList>
    </citation>
    <scope>NUCLEOTIDE SEQUENCE</scope>
    <source>
        <strain evidence="1">ICMP 16352</strain>
    </source>
</reference>
<evidence type="ECO:0000313" key="1">
    <source>
        <dbReference type="EMBL" id="KAK0472711.1"/>
    </source>
</evidence>
<accession>A0AA39NVK9</accession>
<sequence length="286" mass="32798">MIVTYPDDYSSCSYCSSFRYMGDIKGCHNTRLDVRLLRYGTTIFPPSSLTFVFHLLYSLQSMPTYLTHGQRLFIDPSYYVRRAQAPSCPTYSPSSKSFDIPSTCQFPTPRPYSPPDWSRLAENDQHWLKVRLRNSLQAGDLPSMPSWFPFLRLVPSSCPSSPASYQSYEFCQEFHTSSGGCAVTFSFSAVEEQLFTWRIFLPSNRWQTENLPITLAQVQVHSSVMNTPYWRFMEKDPSVILRALSTSLELGVLITIAPRRLRSPEILYMATSMDGKQEIVYSVQCQ</sequence>
<dbReference type="Proteomes" id="UP001175227">
    <property type="component" value="Unassembled WGS sequence"/>
</dbReference>
<proteinExistence type="predicted"/>
<keyword evidence="2" id="KW-1185">Reference proteome</keyword>